<dbReference type="OrthoDB" id="9759607at2"/>
<evidence type="ECO:0000256" key="1">
    <source>
        <dbReference type="SAM" id="Phobius"/>
    </source>
</evidence>
<dbReference type="FunFam" id="3.30.70.270:FF:000001">
    <property type="entry name" value="Diguanylate cyclase domain protein"/>
    <property type="match status" value="1"/>
</dbReference>
<dbReference type="Pfam" id="PF12729">
    <property type="entry name" value="4HB_MCP_1"/>
    <property type="match status" value="1"/>
</dbReference>
<dbReference type="Pfam" id="PF00990">
    <property type="entry name" value="GGDEF"/>
    <property type="match status" value="1"/>
</dbReference>
<dbReference type="Proteomes" id="UP000276349">
    <property type="component" value="Unassembled WGS sequence"/>
</dbReference>
<dbReference type="SMART" id="SM00267">
    <property type="entry name" value="GGDEF"/>
    <property type="match status" value="1"/>
</dbReference>
<proteinExistence type="predicted"/>
<dbReference type="AlphaFoldDB" id="A0A431UR37"/>
<name>A0A431UR37_9BACI</name>
<dbReference type="InterPro" id="IPR029787">
    <property type="entry name" value="Nucleotide_cyclase"/>
</dbReference>
<dbReference type="InterPro" id="IPR043128">
    <property type="entry name" value="Rev_trsase/Diguanyl_cyclase"/>
</dbReference>
<keyword evidence="4" id="KW-1185">Reference proteome</keyword>
<dbReference type="NCBIfam" id="TIGR00254">
    <property type="entry name" value="GGDEF"/>
    <property type="match status" value="1"/>
</dbReference>
<protein>
    <submittedName>
        <fullName evidence="3">Diguanylate cyclase</fullName>
    </submittedName>
</protein>
<comment type="caution">
    <text evidence="3">The sequence shown here is derived from an EMBL/GenBank/DDBJ whole genome shotgun (WGS) entry which is preliminary data.</text>
</comment>
<feature type="transmembrane region" description="Helical" evidence="1">
    <location>
        <begin position="180"/>
        <end position="202"/>
    </location>
</feature>
<gene>
    <name evidence="3" type="ORF">EKG35_11295</name>
</gene>
<organism evidence="3 4">
    <name type="scientific">Lysinibacillus telephonicus</name>
    <dbReference type="NCBI Taxonomy" id="1714840"/>
    <lineage>
        <taxon>Bacteria</taxon>
        <taxon>Bacillati</taxon>
        <taxon>Bacillota</taxon>
        <taxon>Bacilli</taxon>
        <taxon>Bacillales</taxon>
        <taxon>Bacillaceae</taxon>
        <taxon>Lysinibacillus</taxon>
    </lineage>
</organism>
<dbReference type="PROSITE" id="PS50887">
    <property type="entry name" value="GGDEF"/>
    <property type="match status" value="1"/>
</dbReference>
<dbReference type="RefSeq" id="WP_126294562.1">
    <property type="nucleotide sequence ID" value="NZ_CP155468.1"/>
</dbReference>
<accession>A0A431UR37</accession>
<feature type="domain" description="GGDEF" evidence="2">
    <location>
        <begin position="247"/>
        <end position="378"/>
    </location>
</feature>
<evidence type="ECO:0000259" key="2">
    <source>
        <dbReference type="PROSITE" id="PS50887"/>
    </source>
</evidence>
<dbReference type="EMBL" id="RXNR01000028">
    <property type="protein sequence ID" value="RTQ92743.1"/>
    <property type="molecule type" value="Genomic_DNA"/>
</dbReference>
<sequence length="381" mass="44822">MKQIKSKINVTFSILFFLILLISSFEVYNIFQTYENNRNLQSKSVKIVNTVYQLETLTFKLNFLGHKHILTNNYNEMDYFNKEIESTHLALDNLINDISLNLEKGERDAFIEKWKSYWIIFNRAMQLSRENNDIESQNWLMRANSEFEDLNLHYLQPLEDDYYNSFSKILNNQNRNFERLILDGIIMLILSVLSFIFAFFYLQKVIKESLALKKRLEFLAYHDELTGIANRRMFQQQVINEIEGSDGKFALMYMDMDKFKYINDNFGHDIGDMVLIAFSKRIERCIRNTDVIGRQGGDEFTVLLKDISEEKVVDIANRILHAFKKPISIGGQYFHITTSIGIAIYPTNGKDYLTLLKHSDDALYEAKKKRNTFVISNLTIR</sequence>
<dbReference type="SUPFAM" id="SSF55073">
    <property type="entry name" value="Nucleotide cyclase"/>
    <property type="match status" value="1"/>
</dbReference>
<dbReference type="PANTHER" id="PTHR46663">
    <property type="entry name" value="DIGUANYLATE CYCLASE DGCT-RELATED"/>
    <property type="match status" value="1"/>
</dbReference>
<keyword evidence="1" id="KW-0812">Transmembrane</keyword>
<dbReference type="PANTHER" id="PTHR46663:SF2">
    <property type="entry name" value="GGDEF DOMAIN-CONTAINING PROTEIN"/>
    <property type="match status" value="1"/>
</dbReference>
<evidence type="ECO:0000313" key="4">
    <source>
        <dbReference type="Proteomes" id="UP000276349"/>
    </source>
</evidence>
<dbReference type="InterPro" id="IPR024478">
    <property type="entry name" value="HlyB_4HB_MCP"/>
</dbReference>
<dbReference type="InterPro" id="IPR052163">
    <property type="entry name" value="DGC-Regulatory_Protein"/>
</dbReference>
<evidence type="ECO:0000313" key="3">
    <source>
        <dbReference type="EMBL" id="RTQ92743.1"/>
    </source>
</evidence>
<dbReference type="Gene3D" id="3.30.70.270">
    <property type="match status" value="1"/>
</dbReference>
<keyword evidence="1" id="KW-1133">Transmembrane helix</keyword>
<reference evidence="3 4" key="1">
    <citation type="submission" date="2018-12" db="EMBL/GenBank/DDBJ databases">
        <authorList>
            <person name="Yu L."/>
        </authorList>
    </citation>
    <scope>NUCLEOTIDE SEQUENCE [LARGE SCALE GENOMIC DNA]</scope>
    <source>
        <strain evidence="3 4">S5H2222</strain>
    </source>
</reference>
<dbReference type="InterPro" id="IPR000160">
    <property type="entry name" value="GGDEF_dom"/>
</dbReference>
<keyword evidence="1" id="KW-0472">Membrane</keyword>
<dbReference type="CDD" id="cd01949">
    <property type="entry name" value="GGDEF"/>
    <property type="match status" value="1"/>
</dbReference>